<proteinExistence type="predicted"/>
<keyword evidence="2" id="KW-1185">Reference proteome</keyword>
<gene>
    <name evidence="1" type="ORF">CLUMA_CG007389</name>
</gene>
<sequence>MKQSSDLLNSLILNVTHNILLTRSKNSTRFQKPVETPPKMNLKRKRQQNNRVAASIFFADHNFKHLYEHQPMQQQWLARFTEDASGCNLDKLLFFSHNILGMKNGEE</sequence>
<dbReference type="Proteomes" id="UP000183832">
    <property type="component" value="Unassembled WGS sequence"/>
</dbReference>
<dbReference type="EMBL" id="CVRI01000038">
    <property type="protein sequence ID" value="CRK93862.1"/>
    <property type="molecule type" value="Genomic_DNA"/>
</dbReference>
<dbReference type="AlphaFoldDB" id="A0A1J1I4P3"/>
<accession>A0A1J1I4P3</accession>
<evidence type="ECO:0000313" key="1">
    <source>
        <dbReference type="EMBL" id="CRK93862.1"/>
    </source>
</evidence>
<evidence type="ECO:0000313" key="2">
    <source>
        <dbReference type="Proteomes" id="UP000183832"/>
    </source>
</evidence>
<organism evidence="1 2">
    <name type="scientific">Clunio marinus</name>
    <dbReference type="NCBI Taxonomy" id="568069"/>
    <lineage>
        <taxon>Eukaryota</taxon>
        <taxon>Metazoa</taxon>
        <taxon>Ecdysozoa</taxon>
        <taxon>Arthropoda</taxon>
        <taxon>Hexapoda</taxon>
        <taxon>Insecta</taxon>
        <taxon>Pterygota</taxon>
        <taxon>Neoptera</taxon>
        <taxon>Endopterygota</taxon>
        <taxon>Diptera</taxon>
        <taxon>Nematocera</taxon>
        <taxon>Chironomoidea</taxon>
        <taxon>Chironomidae</taxon>
        <taxon>Clunio</taxon>
    </lineage>
</organism>
<protein>
    <submittedName>
        <fullName evidence="1">CLUMA_CG007389, isoform A</fullName>
    </submittedName>
</protein>
<name>A0A1J1I4P3_9DIPT</name>
<reference evidence="1 2" key="1">
    <citation type="submission" date="2015-04" db="EMBL/GenBank/DDBJ databases">
        <authorList>
            <person name="Syromyatnikov M.Y."/>
            <person name="Popov V.N."/>
        </authorList>
    </citation>
    <scope>NUCLEOTIDE SEQUENCE [LARGE SCALE GENOMIC DNA]</scope>
</reference>